<dbReference type="STRING" id="692275.M3CCG5"/>
<dbReference type="AlphaFoldDB" id="M3CCG5"/>
<dbReference type="InterPro" id="IPR046879">
    <property type="entry name" value="KANL3/Tex30_Abhydrolase"/>
</dbReference>
<keyword evidence="4" id="KW-1185">Reference proteome</keyword>
<protein>
    <recommendedName>
        <fullName evidence="2">KANL3/Tex30 alpha/beta hydrolase-like domain-containing protein</fullName>
    </recommendedName>
</protein>
<organism evidence="3 4">
    <name type="scientific">Sphaerulina musiva (strain SO2202)</name>
    <name type="common">Poplar stem canker fungus</name>
    <name type="synonym">Septoria musiva</name>
    <dbReference type="NCBI Taxonomy" id="692275"/>
    <lineage>
        <taxon>Eukaryota</taxon>
        <taxon>Fungi</taxon>
        <taxon>Dikarya</taxon>
        <taxon>Ascomycota</taxon>
        <taxon>Pezizomycotina</taxon>
        <taxon>Dothideomycetes</taxon>
        <taxon>Dothideomycetidae</taxon>
        <taxon>Mycosphaerellales</taxon>
        <taxon>Mycosphaerellaceae</taxon>
        <taxon>Sphaerulina</taxon>
    </lineage>
</organism>
<dbReference type="Gene3D" id="3.40.50.1820">
    <property type="entry name" value="alpha/beta hydrolase"/>
    <property type="match status" value="1"/>
</dbReference>
<dbReference type="PANTHER" id="PTHR13136">
    <property type="entry name" value="TESTIS DEVELOPMENT PROTEIN PRTD"/>
    <property type="match status" value="1"/>
</dbReference>
<dbReference type="HOGENOM" id="CLU_053551_1_0_1"/>
<dbReference type="InterPro" id="IPR029058">
    <property type="entry name" value="AB_hydrolase_fold"/>
</dbReference>
<feature type="domain" description="KANL3/Tex30 alpha/beta hydrolase-like" evidence="2">
    <location>
        <begin position="110"/>
        <end position="289"/>
    </location>
</feature>
<dbReference type="RefSeq" id="XP_016758208.1">
    <property type="nucleotide sequence ID" value="XM_016909932.1"/>
</dbReference>
<dbReference type="ESTHER" id="sphms-m3ccg5">
    <property type="family name" value="NLS3-Tex30"/>
</dbReference>
<dbReference type="OrthoDB" id="6415022at2759"/>
<dbReference type="PANTHER" id="PTHR13136:SF11">
    <property type="entry name" value="TESTIS-EXPRESSED PROTEIN 30"/>
    <property type="match status" value="1"/>
</dbReference>
<dbReference type="EMBL" id="KB456268">
    <property type="protein sequence ID" value="EMF10087.1"/>
    <property type="molecule type" value="Genomic_DNA"/>
</dbReference>
<dbReference type="SUPFAM" id="SSF53474">
    <property type="entry name" value="alpha/beta-Hydrolases"/>
    <property type="match status" value="1"/>
</dbReference>
<dbReference type="GeneID" id="27907069"/>
<dbReference type="eggNOG" id="KOG3253">
    <property type="taxonomic scope" value="Eukaryota"/>
</dbReference>
<evidence type="ECO:0000256" key="1">
    <source>
        <dbReference type="SAM" id="MobiDB-lite"/>
    </source>
</evidence>
<dbReference type="InterPro" id="IPR026555">
    <property type="entry name" value="NSL3/Tex30"/>
</dbReference>
<dbReference type="Pfam" id="PF20408">
    <property type="entry name" value="Abhydrolase_11"/>
    <property type="match status" value="1"/>
</dbReference>
<reference evidence="3 4" key="1">
    <citation type="journal article" date="2012" name="PLoS Pathog.">
        <title>Diverse lifestyles and strategies of plant pathogenesis encoded in the genomes of eighteen Dothideomycetes fungi.</title>
        <authorList>
            <person name="Ohm R.A."/>
            <person name="Feau N."/>
            <person name="Henrissat B."/>
            <person name="Schoch C.L."/>
            <person name="Horwitz B.A."/>
            <person name="Barry K.W."/>
            <person name="Condon B.J."/>
            <person name="Copeland A.C."/>
            <person name="Dhillon B."/>
            <person name="Glaser F."/>
            <person name="Hesse C.N."/>
            <person name="Kosti I."/>
            <person name="LaButti K."/>
            <person name="Lindquist E.A."/>
            <person name="Lucas S."/>
            <person name="Salamov A.A."/>
            <person name="Bradshaw R.E."/>
            <person name="Ciuffetti L."/>
            <person name="Hamelin R.C."/>
            <person name="Kema G.H.J."/>
            <person name="Lawrence C."/>
            <person name="Scott J.A."/>
            <person name="Spatafora J.W."/>
            <person name="Turgeon B.G."/>
            <person name="de Wit P.J.G.M."/>
            <person name="Zhong S."/>
            <person name="Goodwin S.B."/>
            <person name="Grigoriev I.V."/>
        </authorList>
    </citation>
    <scope>NUCLEOTIDE SEQUENCE [LARGE SCALE GENOMIC DNA]</scope>
    <source>
        <strain evidence="3 4">SO2202</strain>
    </source>
</reference>
<proteinExistence type="predicted"/>
<evidence type="ECO:0000259" key="2">
    <source>
        <dbReference type="Pfam" id="PF20408"/>
    </source>
</evidence>
<accession>M3CCG5</accession>
<feature type="compositionally biased region" description="Polar residues" evidence="1">
    <location>
        <begin position="1"/>
        <end position="18"/>
    </location>
</feature>
<evidence type="ECO:0000313" key="4">
    <source>
        <dbReference type="Proteomes" id="UP000016931"/>
    </source>
</evidence>
<dbReference type="Proteomes" id="UP000016931">
    <property type="component" value="Unassembled WGS sequence"/>
</dbReference>
<sequence>MSKTLTPTEQNRTDQGSMTKRKTRSSTKADQKTVENENDPIAATQEQDSPMKAPITQTQAEEQHQQHKQDPPTIHHFTLPFKDDKEITCERRVPTTSDGSNNRTNHAPHTLIFTHGAGGGITAPSTSDFATGFSSFAPIVCYQGTMNLTNRIKYFHIVIENEKKHTQTTTTSEVVLGGRSMGARAAVLTALERREKMSEKEKNGALVLVSYPLMAGTKGEKREEERREKILKDLDEGMDVLFIVGDADAQCPMEMLEEMRGVMRARSWVCVVEGADHGMGMKPNKAAEDMRRKTGEVAARWLEERHDEARDSTMSWDGESGEIVYSGWQRTCSGEQPKGKKQKL</sequence>
<name>M3CCG5_SPHMS</name>
<gene>
    <name evidence="3" type="ORF">SEPMUDRAFT_71154</name>
</gene>
<evidence type="ECO:0000313" key="3">
    <source>
        <dbReference type="EMBL" id="EMF10087.1"/>
    </source>
</evidence>
<feature type="region of interest" description="Disordered" evidence="1">
    <location>
        <begin position="1"/>
        <end position="78"/>
    </location>
</feature>
<feature type="compositionally biased region" description="Basic and acidic residues" evidence="1">
    <location>
        <begin position="61"/>
        <end position="70"/>
    </location>
</feature>